<reference evidence="1 2" key="2">
    <citation type="submission" date="2018-11" db="EMBL/GenBank/DDBJ databases">
        <authorList>
            <consortium name="Pathogen Informatics"/>
        </authorList>
    </citation>
    <scope>NUCLEOTIDE SEQUENCE [LARGE SCALE GENOMIC DNA]</scope>
    <source>
        <strain evidence="1 2">Costa Rica</strain>
    </source>
</reference>
<name>A0A0R3PYW6_ANGCS</name>
<organism evidence="3">
    <name type="scientific">Angiostrongylus costaricensis</name>
    <name type="common">Nematode worm</name>
    <dbReference type="NCBI Taxonomy" id="334426"/>
    <lineage>
        <taxon>Eukaryota</taxon>
        <taxon>Metazoa</taxon>
        <taxon>Ecdysozoa</taxon>
        <taxon>Nematoda</taxon>
        <taxon>Chromadorea</taxon>
        <taxon>Rhabditida</taxon>
        <taxon>Rhabditina</taxon>
        <taxon>Rhabditomorpha</taxon>
        <taxon>Strongyloidea</taxon>
        <taxon>Metastrongylidae</taxon>
        <taxon>Angiostrongylus</taxon>
    </lineage>
</organism>
<evidence type="ECO:0000313" key="3">
    <source>
        <dbReference type="WBParaSite" id="ACOC_0001166201-mRNA-1"/>
    </source>
</evidence>
<accession>A0A0R3PYW6</accession>
<evidence type="ECO:0000313" key="1">
    <source>
        <dbReference type="EMBL" id="VDM63248.1"/>
    </source>
</evidence>
<dbReference type="WBParaSite" id="ACOC_0001166201-mRNA-1">
    <property type="protein sequence ID" value="ACOC_0001166201-mRNA-1"/>
    <property type="gene ID" value="ACOC_0001166201"/>
</dbReference>
<dbReference type="Proteomes" id="UP000267027">
    <property type="component" value="Unassembled WGS sequence"/>
</dbReference>
<evidence type="ECO:0000313" key="2">
    <source>
        <dbReference type="Proteomes" id="UP000267027"/>
    </source>
</evidence>
<reference evidence="3" key="1">
    <citation type="submission" date="2017-02" db="UniProtKB">
        <authorList>
            <consortium name="WormBaseParasite"/>
        </authorList>
    </citation>
    <scope>IDENTIFICATION</scope>
</reference>
<gene>
    <name evidence="1" type="ORF">ACOC_LOCUS11663</name>
</gene>
<dbReference type="EMBL" id="UYYA01004751">
    <property type="protein sequence ID" value="VDM63248.1"/>
    <property type="molecule type" value="Genomic_DNA"/>
</dbReference>
<dbReference type="AlphaFoldDB" id="A0A0R3PYW6"/>
<protein>
    <submittedName>
        <fullName evidence="3">Neur_chan_memb domain-containing protein</fullName>
    </submittedName>
</protein>
<keyword evidence="2" id="KW-1185">Reference proteome</keyword>
<sequence length="75" mass="8715">MLVLISTMVLTELWDYCYMRYDQALSKATPPKHQLLNNDNNNNNKIYAPIPIQLQLFDKKSRSNTDGLQDSVKLE</sequence>
<proteinExistence type="predicted"/>